<dbReference type="EMBL" id="FZNY01000008">
    <property type="protein sequence ID" value="SNS22670.1"/>
    <property type="molecule type" value="Genomic_DNA"/>
</dbReference>
<proteinExistence type="predicted"/>
<name>A0A239CRC1_9FLAO</name>
<dbReference type="Proteomes" id="UP000198379">
    <property type="component" value="Unassembled WGS sequence"/>
</dbReference>
<dbReference type="RefSeq" id="WP_089373431.1">
    <property type="nucleotide sequence ID" value="NZ_BMEP01000009.1"/>
</dbReference>
<evidence type="ECO:0008006" key="3">
    <source>
        <dbReference type="Google" id="ProtNLM"/>
    </source>
</evidence>
<dbReference type="AlphaFoldDB" id="A0A239CRC1"/>
<organism evidence="1 2">
    <name type="scientific">Dokdonia pacifica</name>
    <dbReference type="NCBI Taxonomy" id="1627892"/>
    <lineage>
        <taxon>Bacteria</taxon>
        <taxon>Pseudomonadati</taxon>
        <taxon>Bacteroidota</taxon>
        <taxon>Flavobacteriia</taxon>
        <taxon>Flavobacteriales</taxon>
        <taxon>Flavobacteriaceae</taxon>
        <taxon>Dokdonia</taxon>
    </lineage>
</organism>
<reference evidence="1 2" key="1">
    <citation type="submission" date="2017-06" db="EMBL/GenBank/DDBJ databases">
        <authorList>
            <person name="Kim H.J."/>
            <person name="Triplett B.A."/>
        </authorList>
    </citation>
    <scope>NUCLEOTIDE SEQUENCE [LARGE SCALE GENOMIC DNA]</scope>
    <source>
        <strain evidence="1 2">DSM 25597</strain>
    </source>
</reference>
<protein>
    <recommendedName>
        <fullName evidence="3">SpoIIAA-like</fullName>
    </recommendedName>
</protein>
<evidence type="ECO:0000313" key="1">
    <source>
        <dbReference type="EMBL" id="SNS22670.1"/>
    </source>
</evidence>
<dbReference type="OrthoDB" id="1144611at2"/>
<accession>A0A239CRC1</accession>
<gene>
    <name evidence="1" type="ORF">SAMN06265376_108150</name>
</gene>
<keyword evidence="2" id="KW-1185">Reference proteome</keyword>
<evidence type="ECO:0000313" key="2">
    <source>
        <dbReference type="Proteomes" id="UP000198379"/>
    </source>
</evidence>
<sequence length="152" mass="17199">MEPLDPHNVSSAFQLTKTITSKIATVYVYNKNILVVEVNEGVNLSYASAASLLFKGLLVLKNRPWVYISHRVHSYSVVPTDYEYLHRIGTLKALSIVVPTGTDPSTTAIEQIFCRKPFKLFNNGLEEAMIWAEKMLKDEVNDLKNERNSLLL</sequence>